<sequence>MAGCGGYYYSHRLGAAASPLATQPINSRGLAEPHTSIQPSATPGPARTSQQENPSGSQRAPGQFPWLPGPSLEQHNGAPAYRRHLAATPVPCARERPEGKKIVPGPRRTPAPPGGIRMFPAARTHEAGHLPEPDVGHMGRGEARASNAPSAKERSLEQSLHRKVRVSPGCYQGSGRAGDLSSIHQLPADYLEGFHPHKPDAPGFRRFVDSLAPSPKVTG</sequence>
<keyword evidence="3" id="KW-1185">Reference proteome</keyword>
<evidence type="ECO:0000313" key="3">
    <source>
        <dbReference type="Proteomes" id="UP001438707"/>
    </source>
</evidence>
<feature type="compositionally biased region" description="Basic and acidic residues" evidence="1">
    <location>
        <begin position="123"/>
        <end position="143"/>
    </location>
</feature>
<protein>
    <submittedName>
        <fullName evidence="2">Uncharacterized protein</fullName>
    </submittedName>
</protein>
<dbReference type="AlphaFoldDB" id="A0AAW1RH63"/>
<feature type="region of interest" description="Disordered" evidence="1">
    <location>
        <begin position="24"/>
        <end position="179"/>
    </location>
</feature>
<organism evidence="2 3">
    <name type="scientific">Apatococcus lobatus</name>
    <dbReference type="NCBI Taxonomy" id="904363"/>
    <lineage>
        <taxon>Eukaryota</taxon>
        <taxon>Viridiplantae</taxon>
        <taxon>Chlorophyta</taxon>
        <taxon>core chlorophytes</taxon>
        <taxon>Trebouxiophyceae</taxon>
        <taxon>Chlorellales</taxon>
        <taxon>Chlorellaceae</taxon>
        <taxon>Apatococcus</taxon>
    </lineage>
</organism>
<evidence type="ECO:0000313" key="2">
    <source>
        <dbReference type="EMBL" id="KAK9833005.1"/>
    </source>
</evidence>
<evidence type="ECO:0000256" key="1">
    <source>
        <dbReference type="SAM" id="MobiDB-lite"/>
    </source>
</evidence>
<accession>A0AAW1RH63</accession>
<reference evidence="2 3" key="1">
    <citation type="journal article" date="2024" name="Nat. Commun.">
        <title>Phylogenomics reveals the evolutionary origins of lichenization in chlorophyte algae.</title>
        <authorList>
            <person name="Puginier C."/>
            <person name="Libourel C."/>
            <person name="Otte J."/>
            <person name="Skaloud P."/>
            <person name="Haon M."/>
            <person name="Grisel S."/>
            <person name="Petersen M."/>
            <person name="Berrin J.G."/>
            <person name="Delaux P.M."/>
            <person name="Dal Grande F."/>
            <person name="Keller J."/>
        </authorList>
    </citation>
    <scope>NUCLEOTIDE SEQUENCE [LARGE SCALE GENOMIC DNA]</scope>
    <source>
        <strain evidence="2 3">SAG 2145</strain>
    </source>
</reference>
<proteinExistence type="predicted"/>
<feature type="compositionally biased region" description="Basic and acidic residues" evidence="1">
    <location>
        <begin position="151"/>
        <end position="160"/>
    </location>
</feature>
<feature type="compositionally biased region" description="Polar residues" evidence="1">
    <location>
        <begin position="35"/>
        <end position="60"/>
    </location>
</feature>
<comment type="caution">
    <text evidence="2">The sequence shown here is derived from an EMBL/GenBank/DDBJ whole genome shotgun (WGS) entry which is preliminary data.</text>
</comment>
<feature type="region of interest" description="Disordered" evidence="1">
    <location>
        <begin position="193"/>
        <end position="219"/>
    </location>
</feature>
<dbReference type="EMBL" id="JALJOS010000011">
    <property type="protein sequence ID" value="KAK9833005.1"/>
    <property type="molecule type" value="Genomic_DNA"/>
</dbReference>
<name>A0AAW1RH63_9CHLO</name>
<dbReference type="Proteomes" id="UP001438707">
    <property type="component" value="Unassembled WGS sequence"/>
</dbReference>
<gene>
    <name evidence="2" type="ORF">WJX74_004154</name>
</gene>